<dbReference type="Pfam" id="PF00072">
    <property type="entry name" value="Response_reg"/>
    <property type="match status" value="1"/>
</dbReference>
<dbReference type="SUPFAM" id="SSF52172">
    <property type="entry name" value="CheY-like"/>
    <property type="match status" value="1"/>
</dbReference>
<keyword evidence="2 9" id="KW-0963">Cytoplasm</keyword>
<dbReference type="GO" id="GO:0003700">
    <property type="term" value="F:DNA-binding transcription factor activity"/>
    <property type="evidence" value="ECO:0007669"/>
    <property type="project" value="InterPro"/>
</dbReference>
<dbReference type="InterPro" id="IPR036388">
    <property type="entry name" value="WH-like_DNA-bd_sf"/>
</dbReference>
<sequence length="254" mass="26894">MADTDPVRVLVVEDEEIPAAAHAEYVRRLPGFAMAGDCRTASRALEVLTDHETGSAIDLVLLDLNLPDMHGLELCRRLRAADCSVDVIAVTAARDLSIVQSAMTAGIVQYLIKPFTFPAFREKLASYAEYRSSLPDGGNLTQSEVDRALGKLRAPGGATLDKGLARETLAAIIDALRDRTAAACADGRSGQSPSTASGAALGAVSATEMAAIVGCSRVTARRYLERLAESGRVVRSGRYGSAGRPELEYSLNEA</sequence>
<evidence type="ECO:0000256" key="4">
    <source>
        <dbReference type="ARBA" id="ARBA00023012"/>
    </source>
</evidence>
<dbReference type="InterPro" id="IPR051271">
    <property type="entry name" value="2C-system_Tx_regulators"/>
</dbReference>
<dbReference type="SUPFAM" id="SSF46785">
    <property type="entry name" value="Winged helix' DNA-binding domain"/>
    <property type="match status" value="1"/>
</dbReference>
<feature type="modified residue" description="4-aspartylphosphate" evidence="10">
    <location>
        <position position="63"/>
    </location>
</feature>
<evidence type="ECO:0000256" key="9">
    <source>
        <dbReference type="PIRNR" id="PIRNR006171"/>
    </source>
</evidence>
<dbReference type="Gene3D" id="3.40.50.2300">
    <property type="match status" value="1"/>
</dbReference>
<evidence type="ECO:0000256" key="5">
    <source>
        <dbReference type="ARBA" id="ARBA00023015"/>
    </source>
</evidence>
<dbReference type="RefSeq" id="WP_179425713.1">
    <property type="nucleotide sequence ID" value="NZ_JACBZP010000001.1"/>
</dbReference>
<accession>A0A7Z0A8N2</accession>
<dbReference type="Gene3D" id="1.10.10.10">
    <property type="entry name" value="Winged helix-like DNA-binding domain superfamily/Winged helix DNA-binding domain"/>
    <property type="match status" value="1"/>
</dbReference>
<evidence type="ECO:0000313" key="12">
    <source>
        <dbReference type="EMBL" id="NYI66392.1"/>
    </source>
</evidence>
<dbReference type="InterPro" id="IPR036390">
    <property type="entry name" value="WH_DNA-bd_sf"/>
</dbReference>
<organism evidence="12 13">
    <name type="scientific">Spelaeicoccus albus</name>
    <dbReference type="NCBI Taxonomy" id="1280376"/>
    <lineage>
        <taxon>Bacteria</taxon>
        <taxon>Bacillati</taxon>
        <taxon>Actinomycetota</taxon>
        <taxon>Actinomycetes</taxon>
        <taxon>Micrococcales</taxon>
        <taxon>Brevibacteriaceae</taxon>
        <taxon>Spelaeicoccus</taxon>
    </lineage>
</organism>
<evidence type="ECO:0000256" key="6">
    <source>
        <dbReference type="ARBA" id="ARBA00023125"/>
    </source>
</evidence>
<keyword evidence="5 9" id="KW-0805">Transcription regulation</keyword>
<dbReference type="PANTHER" id="PTHR45526:SF1">
    <property type="entry name" value="TRANSCRIPTIONAL REGULATORY PROTEIN DCUR-RELATED"/>
    <property type="match status" value="1"/>
</dbReference>
<dbReference type="InterPro" id="IPR011006">
    <property type="entry name" value="CheY-like_superfamily"/>
</dbReference>
<dbReference type="PROSITE" id="PS50110">
    <property type="entry name" value="RESPONSE_REGULATORY"/>
    <property type="match status" value="1"/>
</dbReference>
<dbReference type="PIRSF" id="PIRSF006171">
    <property type="entry name" value="RR_citrat_malat"/>
    <property type="match status" value="1"/>
</dbReference>
<evidence type="ECO:0000256" key="7">
    <source>
        <dbReference type="ARBA" id="ARBA00023159"/>
    </source>
</evidence>
<dbReference type="InterPro" id="IPR001789">
    <property type="entry name" value="Sig_transdc_resp-reg_receiver"/>
</dbReference>
<name>A0A7Z0A8N2_9MICO</name>
<keyword evidence="3 10" id="KW-0597">Phosphoprotein</keyword>
<evidence type="ECO:0000313" key="13">
    <source>
        <dbReference type="Proteomes" id="UP000539111"/>
    </source>
</evidence>
<evidence type="ECO:0000256" key="3">
    <source>
        <dbReference type="ARBA" id="ARBA00022553"/>
    </source>
</evidence>
<dbReference type="Proteomes" id="UP000539111">
    <property type="component" value="Unassembled WGS sequence"/>
</dbReference>
<comment type="caution">
    <text evidence="12">The sequence shown here is derived from an EMBL/GenBank/DDBJ whole genome shotgun (WGS) entry which is preliminary data.</text>
</comment>
<evidence type="ECO:0000256" key="10">
    <source>
        <dbReference type="PROSITE-ProRule" id="PRU00169"/>
    </source>
</evidence>
<evidence type="ECO:0000256" key="1">
    <source>
        <dbReference type="ARBA" id="ARBA00004496"/>
    </source>
</evidence>
<keyword evidence="8 9" id="KW-0804">Transcription</keyword>
<dbReference type="GO" id="GO:0003677">
    <property type="term" value="F:DNA binding"/>
    <property type="evidence" value="ECO:0007669"/>
    <property type="project" value="UniProtKB-KW"/>
</dbReference>
<keyword evidence="7 9" id="KW-0010">Activator</keyword>
<keyword evidence="6 9" id="KW-0238">DNA-binding</keyword>
<keyword evidence="4 9" id="KW-0902">Two-component regulatory system</keyword>
<dbReference type="EMBL" id="JACBZP010000001">
    <property type="protein sequence ID" value="NYI66392.1"/>
    <property type="molecule type" value="Genomic_DNA"/>
</dbReference>
<evidence type="ECO:0000259" key="11">
    <source>
        <dbReference type="PROSITE" id="PS50110"/>
    </source>
</evidence>
<proteinExistence type="predicted"/>
<comment type="subcellular location">
    <subcellularLocation>
        <location evidence="1 9">Cytoplasm</location>
    </subcellularLocation>
</comment>
<dbReference type="InterPro" id="IPR024187">
    <property type="entry name" value="Sig_transdc_resp-reg_cit/mal"/>
</dbReference>
<feature type="domain" description="Response regulatory" evidence="11">
    <location>
        <begin position="8"/>
        <end position="128"/>
    </location>
</feature>
<reference evidence="12 13" key="1">
    <citation type="submission" date="2020-07" db="EMBL/GenBank/DDBJ databases">
        <title>Sequencing the genomes of 1000 actinobacteria strains.</title>
        <authorList>
            <person name="Klenk H.-P."/>
        </authorList>
    </citation>
    <scope>NUCLEOTIDE SEQUENCE [LARGE SCALE GENOMIC DNA]</scope>
    <source>
        <strain evidence="12 13">DSM 26341</strain>
    </source>
</reference>
<dbReference type="GO" id="GO:0005737">
    <property type="term" value="C:cytoplasm"/>
    <property type="evidence" value="ECO:0007669"/>
    <property type="project" value="UniProtKB-SubCell"/>
</dbReference>
<dbReference type="AlphaFoldDB" id="A0A7Z0A8N2"/>
<gene>
    <name evidence="12" type="ORF">BJY26_000698</name>
</gene>
<evidence type="ECO:0000256" key="2">
    <source>
        <dbReference type="ARBA" id="ARBA00022490"/>
    </source>
</evidence>
<dbReference type="GO" id="GO:0000156">
    <property type="term" value="F:phosphorelay response regulator activity"/>
    <property type="evidence" value="ECO:0007669"/>
    <property type="project" value="TreeGrafter"/>
</dbReference>
<keyword evidence="13" id="KW-1185">Reference proteome</keyword>
<dbReference type="PANTHER" id="PTHR45526">
    <property type="entry name" value="TRANSCRIPTIONAL REGULATORY PROTEIN DPIA"/>
    <property type="match status" value="1"/>
</dbReference>
<protein>
    <recommendedName>
        <fullName evidence="9">Transcriptional regulatory protein</fullName>
    </recommendedName>
</protein>
<evidence type="ECO:0000256" key="8">
    <source>
        <dbReference type="ARBA" id="ARBA00023163"/>
    </source>
</evidence>
<dbReference type="SMART" id="SM00448">
    <property type="entry name" value="REC"/>
    <property type="match status" value="1"/>
</dbReference>